<dbReference type="AlphaFoldDB" id="A0A5A9N0P4"/>
<dbReference type="Proteomes" id="UP000324632">
    <property type="component" value="Chromosome 25"/>
</dbReference>
<keyword evidence="2" id="KW-0812">Transmembrane</keyword>
<organism evidence="3 4">
    <name type="scientific">Triplophysa tibetana</name>
    <dbReference type="NCBI Taxonomy" id="1572043"/>
    <lineage>
        <taxon>Eukaryota</taxon>
        <taxon>Metazoa</taxon>
        <taxon>Chordata</taxon>
        <taxon>Craniata</taxon>
        <taxon>Vertebrata</taxon>
        <taxon>Euteleostomi</taxon>
        <taxon>Actinopterygii</taxon>
        <taxon>Neopterygii</taxon>
        <taxon>Teleostei</taxon>
        <taxon>Ostariophysi</taxon>
        <taxon>Cypriniformes</taxon>
        <taxon>Nemacheilidae</taxon>
        <taxon>Triplophysa</taxon>
    </lineage>
</organism>
<evidence type="ECO:0000256" key="1">
    <source>
        <dbReference type="SAM" id="MobiDB-lite"/>
    </source>
</evidence>
<dbReference type="EMBL" id="SOYY01000025">
    <property type="protein sequence ID" value="KAA0702117.1"/>
    <property type="molecule type" value="Genomic_DNA"/>
</dbReference>
<gene>
    <name evidence="3" type="ORF">E1301_Tti007943</name>
</gene>
<reference evidence="3 4" key="1">
    <citation type="journal article" date="2019" name="Mol. Ecol. Resour.">
        <title>Chromosome-level genome assembly of Triplophysa tibetana, a fish adapted to the harsh high-altitude environment of the Tibetan Plateau.</title>
        <authorList>
            <person name="Yang X."/>
            <person name="Liu H."/>
            <person name="Ma Z."/>
            <person name="Zou Y."/>
            <person name="Zou M."/>
            <person name="Mao Y."/>
            <person name="Li X."/>
            <person name="Wang H."/>
            <person name="Chen T."/>
            <person name="Wang W."/>
            <person name="Yang R."/>
        </authorList>
    </citation>
    <scope>NUCLEOTIDE SEQUENCE [LARGE SCALE GENOMIC DNA]</scope>
    <source>
        <strain evidence="3">TTIB1903HZAU</strain>
        <tissue evidence="3">Muscle</tissue>
    </source>
</reference>
<feature type="compositionally biased region" description="Acidic residues" evidence="1">
    <location>
        <begin position="113"/>
        <end position="127"/>
    </location>
</feature>
<evidence type="ECO:0000256" key="2">
    <source>
        <dbReference type="SAM" id="Phobius"/>
    </source>
</evidence>
<feature type="compositionally biased region" description="Polar residues" evidence="1">
    <location>
        <begin position="1"/>
        <end position="16"/>
    </location>
</feature>
<comment type="caution">
    <text evidence="3">The sequence shown here is derived from an EMBL/GenBank/DDBJ whole genome shotgun (WGS) entry which is preliminary data.</text>
</comment>
<evidence type="ECO:0000313" key="3">
    <source>
        <dbReference type="EMBL" id="KAA0702117.1"/>
    </source>
</evidence>
<name>A0A5A9N0P4_9TELE</name>
<feature type="region of interest" description="Disordered" evidence="1">
    <location>
        <begin position="110"/>
        <end position="159"/>
    </location>
</feature>
<sequence length="174" mass="18551">MDNNTISDLNISTASPSRMPPTGAAENICFIDAQLAFIVTTSAGGVILILLTTTIVLACYVSKLTRRHRAPRPSRSNADLVSGTGYWGTDKREGGIVGPCETSVLLEEVKTDGEEEEIQNGEEEVQDGDAGSSQYISTTNSAHNSESVPPTIQSSSSRDSCINTINLENMPLMV</sequence>
<keyword evidence="2" id="KW-1133">Transmembrane helix</keyword>
<feature type="region of interest" description="Disordered" evidence="1">
    <location>
        <begin position="1"/>
        <end position="20"/>
    </location>
</feature>
<accession>A0A5A9N0P4</accession>
<keyword evidence="2" id="KW-0472">Membrane</keyword>
<feature type="transmembrane region" description="Helical" evidence="2">
    <location>
        <begin position="35"/>
        <end position="61"/>
    </location>
</feature>
<protein>
    <submittedName>
        <fullName evidence="3">Uncharacterized protein</fullName>
    </submittedName>
</protein>
<evidence type="ECO:0000313" key="4">
    <source>
        <dbReference type="Proteomes" id="UP000324632"/>
    </source>
</evidence>
<feature type="compositionally biased region" description="Polar residues" evidence="1">
    <location>
        <begin position="131"/>
        <end position="159"/>
    </location>
</feature>
<proteinExistence type="predicted"/>
<keyword evidence="4" id="KW-1185">Reference proteome</keyword>